<dbReference type="Proteomes" id="UP000594261">
    <property type="component" value="Chromosome 3"/>
</dbReference>
<evidence type="ECO:0000313" key="2">
    <source>
        <dbReference type="EnsemblPlants" id="QL03p066121:mrna:CDS:1"/>
    </source>
</evidence>
<organism evidence="2 3">
    <name type="scientific">Quercus lobata</name>
    <name type="common">Valley oak</name>
    <dbReference type="NCBI Taxonomy" id="97700"/>
    <lineage>
        <taxon>Eukaryota</taxon>
        <taxon>Viridiplantae</taxon>
        <taxon>Streptophyta</taxon>
        <taxon>Embryophyta</taxon>
        <taxon>Tracheophyta</taxon>
        <taxon>Spermatophyta</taxon>
        <taxon>Magnoliopsida</taxon>
        <taxon>eudicotyledons</taxon>
        <taxon>Gunneridae</taxon>
        <taxon>Pentapetalae</taxon>
        <taxon>rosids</taxon>
        <taxon>fabids</taxon>
        <taxon>Fagales</taxon>
        <taxon>Fagaceae</taxon>
        <taxon>Quercus</taxon>
    </lineage>
</organism>
<evidence type="ECO:0000259" key="1">
    <source>
        <dbReference type="Pfam" id="PF08268"/>
    </source>
</evidence>
<sequence>MIPLFLGWRCSRALLKLNTTTTTTTAATATATSLPYLIRHNSSFPSSQHHDHDHGVSSTPASTEKCYCPNNLNGRILILAKKEKEKEREQFLYSAEIHEGGNVGPATLVATVPLKRDTSLCNRFSIPQLVNGLLCFRDRNDIVILNPSTGHFFTLPPQNHTSSRLTGFSFADNLSNQFKVLNIDLEFDSNLHFWALKQRERVPCSIYSFGDGDGNGNDVNNNWRPIQPQIPGDDHWDTLAFYDINRNSLAFPDITSVSVNGAMHWNVGLYDTKSPKPCLDLYWNPKPYKRNIMAFDPQEESFKLIPLPADDKGEPIRGSLSVSCGRLCIQQNYYDKIDLWILEDYHNHKWVKQTFNFPFELNRKSAFQAINTNTGEVLLESNEPKVSLLYYHKKTGIFKRLEIEGLPQWMAELPYIGSIGFGSFPGRVLLIDFRFLR</sequence>
<dbReference type="EnsemblPlants" id="QL03p066121:mrna">
    <property type="protein sequence ID" value="QL03p066121:mrna:CDS:1"/>
    <property type="gene ID" value="QL03p066121"/>
</dbReference>
<dbReference type="GeneID" id="115982949"/>
<dbReference type="KEGG" id="qlo:115982949"/>
<dbReference type="NCBIfam" id="TIGR01640">
    <property type="entry name" value="F_box_assoc_1"/>
    <property type="match status" value="1"/>
</dbReference>
<dbReference type="Gramene" id="QL03p066121:mrna">
    <property type="protein sequence ID" value="QL03p066121:mrna:CDS:1"/>
    <property type="gene ID" value="QL03p066121"/>
</dbReference>
<name>A0A7N2LB58_QUELO</name>
<dbReference type="PANTHER" id="PTHR31111:SF138">
    <property type="entry name" value="F-BOX ASSOCIATED DOMAIN-CONTAINING PROTEIN"/>
    <property type="match status" value="1"/>
</dbReference>
<dbReference type="EMBL" id="LRBV02000003">
    <property type="status" value="NOT_ANNOTATED_CDS"/>
    <property type="molecule type" value="Genomic_DNA"/>
</dbReference>
<evidence type="ECO:0000313" key="3">
    <source>
        <dbReference type="Proteomes" id="UP000594261"/>
    </source>
</evidence>
<reference evidence="2" key="2">
    <citation type="submission" date="2021-01" db="UniProtKB">
        <authorList>
            <consortium name="EnsemblPlants"/>
        </authorList>
    </citation>
    <scope>IDENTIFICATION</scope>
</reference>
<protein>
    <recommendedName>
        <fullName evidence="1">F-box associated beta-propeller type 3 domain-containing protein</fullName>
    </recommendedName>
</protein>
<keyword evidence="3" id="KW-1185">Reference proteome</keyword>
<proteinExistence type="predicted"/>
<reference evidence="2 3" key="1">
    <citation type="journal article" date="2016" name="G3 (Bethesda)">
        <title>First Draft Assembly and Annotation of the Genome of a California Endemic Oak Quercus lobata Nee (Fagaceae).</title>
        <authorList>
            <person name="Sork V.L."/>
            <person name="Fitz-Gibbon S.T."/>
            <person name="Puiu D."/>
            <person name="Crepeau M."/>
            <person name="Gugger P.F."/>
            <person name="Sherman R."/>
            <person name="Stevens K."/>
            <person name="Langley C.H."/>
            <person name="Pellegrini M."/>
            <person name="Salzberg S.L."/>
        </authorList>
    </citation>
    <scope>NUCLEOTIDE SEQUENCE [LARGE SCALE GENOMIC DNA]</scope>
    <source>
        <strain evidence="2 3">cv. SW786</strain>
    </source>
</reference>
<dbReference type="PANTHER" id="PTHR31111">
    <property type="entry name" value="BNAA05G37150D PROTEIN-RELATED"/>
    <property type="match status" value="1"/>
</dbReference>
<dbReference type="InParanoid" id="A0A7N2LB58"/>
<dbReference type="Pfam" id="PF08268">
    <property type="entry name" value="FBA_3"/>
    <property type="match status" value="1"/>
</dbReference>
<dbReference type="InterPro" id="IPR013187">
    <property type="entry name" value="F-box-assoc_dom_typ3"/>
</dbReference>
<dbReference type="InterPro" id="IPR017451">
    <property type="entry name" value="F-box-assoc_interact_dom"/>
</dbReference>
<feature type="domain" description="F-box associated beta-propeller type 3" evidence="1">
    <location>
        <begin position="103"/>
        <end position="408"/>
    </location>
</feature>
<dbReference type="RefSeq" id="XP_030961571.1">
    <property type="nucleotide sequence ID" value="XM_031105711.1"/>
</dbReference>
<gene>
    <name evidence="2" type="primary">LOC115982949</name>
</gene>
<dbReference type="AlphaFoldDB" id="A0A7N2LB58"/>
<dbReference type="OrthoDB" id="1499688at2759"/>
<accession>A0A7N2LB58</accession>